<dbReference type="InterPro" id="IPR029052">
    <property type="entry name" value="Metallo-depent_PP-like"/>
</dbReference>
<reference evidence="2" key="1">
    <citation type="submission" date="2022-11" db="EMBL/GenBank/DDBJ databases">
        <title>Biodiversity and phylogenetic relationships of bacteria.</title>
        <authorList>
            <person name="Machado R.A.R."/>
            <person name="Bhat A."/>
            <person name="Loulou A."/>
            <person name="Kallel S."/>
        </authorList>
    </citation>
    <scope>NUCLEOTIDE SEQUENCE</scope>
    <source>
        <strain evidence="2">K-TC2</strain>
    </source>
</reference>
<dbReference type="GO" id="GO:0016787">
    <property type="term" value="F:hydrolase activity"/>
    <property type="evidence" value="ECO:0007669"/>
    <property type="project" value="InterPro"/>
</dbReference>
<keyword evidence="3" id="KW-1185">Reference proteome</keyword>
<proteinExistence type="predicted"/>
<gene>
    <name evidence="2" type="ORF">OSH07_17500</name>
</gene>
<comment type="caution">
    <text evidence="2">The sequence shown here is derived from an EMBL/GenBank/DDBJ whole genome shotgun (WGS) entry which is preliminary data.</text>
</comment>
<dbReference type="Gene3D" id="3.60.21.10">
    <property type="match status" value="1"/>
</dbReference>
<dbReference type="Proteomes" id="UP001144805">
    <property type="component" value="Unassembled WGS sequence"/>
</dbReference>
<dbReference type="RefSeq" id="WP_266339976.1">
    <property type="nucleotide sequence ID" value="NZ_JAPKNK010000008.1"/>
</dbReference>
<dbReference type="Pfam" id="PF00149">
    <property type="entry name" value="Metallophos"/>
    <property type="match status" value="1"/>
</dbReference>
<feature type="domain" description="Calcineurin-like phosphoesterase" evidence="1">
    <location>
        <begin position="1"/>
        <end position="184"/>
    </location>
</feature>
<evidence type="ECO:0000259" key="1">
    <source>
        <dbReference type="Pfam" id="PF00149"/>
    </source>
</evidence>
<dbReference type="AlphaFoldDB" id="A0A9X3E3G6"/>
<protein>
    <submittedName>
        <fullName evidence="2">Metallophosphoesterase</fullName>
    </submittedName>
</protein>
<evidence type="ECO:0000313" key="2">
    <source>
        <dbReference type="EMBL" id="MCX5571005.1"/>
    </source>
</evidence>
<dbReference type="EMBL" id="JAPKNK010000008">
    <property type="protein sequence ID" value="MCX5571005.1"/>
    <property type="molecule type" value="Genomic_DNA"/>
</dbReference>
<sequence>MRLLVVADLHYALPQYDWLVDVAGRFDMVIVAGDHLDTSSLVDLRAQSIVIQKYIDRLRQKAIVLVCSGNHDLDSRNESGEKITRWILQPQAKGVLSDGDSFVRDDMLFTICPWWDGPIVRDAIARQLAEASARRLSRWIWVHHAPPRTTPISWDGKRFHGDTELEQWIGDYSPDFVFSGHVHQAPFAAGGSWVDRIGSTWVFNAGRQFGAPPSCVVVDTESRQAFWLSAAGNETVALDQPLIRPVPKLTGLPDWL</sequence>
<dbReference type="InterPro" id="IPR004843">
    <property type="entry name" value="Calcineurin-like_PHP"/>
</dbReference>
<dbReference type="SUPFAM" id="SSF56300">
    <property type="entry name" value="Metallo-dependent phosphatases"/>
    <property type="match status" value="1"/>
</dbReference>
<name>A0A9X3E3G6_9HYPH</name>
<evidence type="ECO:0000313" key="3">
    <source>
        <dbReference type="Proteomes" id="UP001144805"/>
    </source>
</evidence>
<accession>A0A9X3E3G6</accession>
<organism evidence="2 3">
    <name type="scientific">Kaistia nematophila</name>
    <dbReference type="NCBI Taxonomy" id="2994654"/>
    <lineage>
        <taxon>Bacteria</taxon>
        <taxon>Pseudomonadati</taxon>
        <taxon>Pseudomonadota</taxon>
        <taxon>Alphaproteobacteria</taxon>
        <taxon>Hyphomicrobiales</taxon>
        <taxon>Kaistiaceae</taxon>
        <taxon>Kaistia</taxon>
    </lineage>
</organism>